<dbReference type="InterPro" id="IPR010982">
    <property type="entry name" value="Lambda_DNA-bd_dom_sf"/>
</dbReference>
<keyword evidence="4" id="KW-1185">Reference proteome</keyword>
<dbReference type="PANTHER" id="PTHR46797">
    <property type="entry name" value="HTH-TYPE TRANSCRIPTIONAL REGULATOR"/>
    <property type="match status" value="1"/>
</dbReference>
<accession>A0ABU6P472</accession>
<gene>
    <name evidence="3" type="ORF">P9271_20670</name>
</gene>
<reference evidence="3 4" key="1">
    <citation type="submission" date="2023-03" db="EMBL/GenBank/DDBJ databases">
        <title>Bacillus Genome Sequencing.</title>
        <authorList>
            <person name="Dunlap C."/>
        </authorList>
    </citation>
    <scope>NUCLEOTIDE SEQUENCE [LARGE SCALE GENOMIC DNA]</scope>
    <source>
        <strain evidence="3 4">NRS-1717</strain>
    </source>
</reference>
<evidence type="ECO:0000256" key="1">
    <source>
        <dbReference type="ARBA" id="ARBA00023125"/>
    </source>
</evidence>
<dbReference type="Pfam" id="PF12844">
    <property type="entry name" value="HTH_19"/>
    <property type="match status" value="1"/>
</dbReference>
<feature type="domain" description="HTH cro/C1-type" evidence="2">
    <location>
        <begin position="11"/>
        <end position="66"/>
    </location>
</feature>
<dbReference type="Proteomes" id="UP001342826">
    <property type="component" value="Unassembled WGS sequence"/>
</dbReference>
<proteinExistence type="predicted"/>
<evidence type="ECO:0000259" key="2">
    <source>
        <dbReference type="PROSITE" id="PS50943"/>
    </source>
</evidence>
<dbReference type="InterPro" id="IPR050807">
    <property type="entry name" value="TransReg_Diox_bact_type"/>
</dbReference>
<organism evidence="3 4">
    <name type="scientific">Metabacillus fastidiosus</name>
    <dbReference type="NCBI Taxonomy" id="1458"/>
    <lineage>
        <taxon>Bacteria</taxon>
        <taxon>Bacillati</taxon>
        <taxon>Bacillota</taxon>
        <taxon>Bacilli</taxon>
        <taxon>Bacillales</taxon>
        <taxon>Bacillaceae</taxon>
        <taxon>Metabacillus</taxon>
    </lineage>
</organism>
<keyword evidence="1" id="KW-0238">DNA-binding</keyword>
<sequence length="133" mass="15597">MLNAIEFGKFLKRIREEKGLTLREIQELSGVSNSYLSQLENGKRGLPSPDILKKIYQSLDVDYYELMEKAGYIVSGHEQIKELRNQLQKAYSKIRELENNQKANKITTLEKENEILRKYIEKVKSVVNMEIKF</sequence>
<dbReference type="SUPFAM" id="SSF47413">
    <property type="entry name" value="lambda repressor-like DNA-binding domains"/>
    <property type="match status" value="1"/>
</dbReference>
<dbReference type="Gene3D" id="1.10.260.40">
    <property type="entry name" value="lambda repressor-like DNA-binding domains"/>
    <property type="match status" value="1"/>
</dbReference>
<dbReference type="PROSITE" id="PS50943">
    <property type="entry name" value="HTH_CROC1"/>
    <property type="match status" value="1"/>
</dbReference>
<protein>
    <submittedName>
        <fullName evidence="3">Transcriptional regulator</fullName>
    </submittedName>
</protein>
<evidence type="ECO:0000313" key="4">
    <source>
        <dbReference type="Proteomes" id="UP001342826"/>
    </source>
</evidence>
<name>A0ABU6P472_9BACI</name>
<comment type="caution">
    <text evidence="3">The sequence shown here is derived from an EMBL/GenBank/DDBJ whole genome shotgun (WGS) entry which is preliminary data.</text>
</comment>
<dbReference type="EMBL" id="JARTFS010000018">
    <property type="protein sequence ID" value="MED4403728.1"/>
    <property type="molecule type" value="Genomic_DNA"/>
</dbReference>
<evidence type="ECO:0000313" key="3">
    <source>
        <dbReference type="EMBL" id="MED4403728.1"/>
    </source>
</evidence>
<dbReference type="InterPro" id="IPR001387">
    <property type="entry name" value="Cro/C1-type_HTH"/>
</dbReference>
<dbReference type="RefSeq" id="WP_328015846.1">
    <property type="nucleotide sequence ID" value="NZ_JARTFS010000018.1"/>
</dbReference>
<dbReference type="SMART" id="SM00530">
    <property type="entry name" value="HTH_XRE"/>
    <property type="match status" value="1"/>
</dbReference>
<dbReference type="PANTHER" id="PTHR46797:SF1">
    <property type="entry name" value="METHYLPHOSPHONATE SYNTHASE"/>
    <property type="match status" value="1"/>
</dbReference>
<dbReference type="CDD" id="cd00093">
    <property type="entry name" value="HTH_XRE"/>
    <property type="match status" value="1"/>
</dbReference>